<organism evidence="6 7">
    <name type="scientific">Breznakiella homolactica</name>
    <dbReference type="NCBI Taxonomy" id="2798577"/>
    <lineage>
        <taxon>Bacteria</taxon>
        <taxon>Pseudomonadati</taxon>
        <taxon>Spirochaetota</taxon>
        <taxon>Spirochaetia</taxon>
        <taxon>Spirochaetales</taxon>
        <taxon>Breznakiellaceae</taxon>
        <taxon>Breznakiella</taxon>
    </lineage>
</organism>
<evidence type="ECO:0000256" key="1">
    <source>
        <dbReference type="ARBA" id="ARBA00008725"/>
    </source>
</evidence>
<dbReference type="CDD" id="cd13653">
    <property type="entry name" value="PBP2_phosphate_like_1"/>
    <property type="match status" value="1"/>
</dbReference>
<name>A0A7T7XKF9_9SPIR</name>
<dbReference type="AlphaFoldDB" id="A0A7T7XKF9"/>
<dbReference type="PANTHER" id="PTHR30570">
    <property type="entry name" value="PERIPLASMIC PHOSPHATE BINDING COMPONENT OF PHOSPHATE ABC TRANSPORTER"/>
    <property type="match status" value="1"/>
</dbReference>
<dbReference type="NCBIfam" id="TIGR02136">
    <property type="entry name" value="ptsS_2"/>
    <property type="match status" value="1"/>
</dbReference>
<dbReference type="Gene3D" id="3.40.190.10">
    <property type="entry name" value="Periplasmic binding protein-like II"/>
    <property type="match status" value="2"/>
</dbReference>
<feature type="signal peptide" evidence="4">
    <location>
        <begin position="1"/>
        <end position="22"/>
    </location>
</feature>
<dbReference type="GO" id="GO:0042301">
    <property type="term" value="F:phosphate ion binding"/>
    <property type="evidence" value="ECO:0007669"/>
    <property type="project" value="UniProtKB-UniRule"/>
</dbReference>
<feature type="domain" description="PBP" evidence="5">
    <location>
        <begin position="31"/>
        <end position="262"/>
    </location>
</feature>
<keyword evidence="7" id="KW-1185">Reference proteome</keyword>
<dbReference type="InterPro" id="IPR024370">
    <property type="entry name" value="PBP_domain"/>
</dbReference>
<dbReference type="InterPro" id="IPR050811">
    <property type="entry name" value="Phosphate_ABC_transporter"/>
</dbReference>
<dbReference type="RefSeq" id="WP_215625189.1">
    <property type="nucleotide sequence ID" value="NZ_CP067089.2"/>
</dbReference>
<proteinExistence type="inferred from homology"/>
<dbReference type="Pfam" id="PF12849">
    <property type="entry name" value="PBP_like_2"/>
    <property type="match status" value="1"/>
</dbReference>
<dbReference type="Proteomes" id="UP000595917">
    <property type="component" value="Chromosome"/>
</dbReference>
<dbReference type="EMBL" id="CP067089">
    <property type="protein sequence ID" value="QQO07883.1"/>
    <property type="molecule type" value="Genomic_DNA"/>
</dbReference>
<evidence type="ECO:0000313" key="6">
    <source>
        <dbReference type="EMBL" id="QQO07883.1"/>
    </source>
</evidence>
<accession>A0A7T7XKF9</accession>
<keyword evidence="4" id="KW-0592">Phosphate transport</keyword>
<keyword evidence="3 4" id="KW-0732">Signal</keyword>
<keyword evidence="2 4" id="KW-0813">Transport</keyword>
<dbReference type="SUPFAM" id="SSF53850">
    <property type="entry name" value="Periplasmic binding protein-like II"/>
    <property type="match status" value="1"/>
</dbReference>
<dbReference type="PANTHER" id="PTHR30570:SF1">
    <property type="entry name" value="PHOSPHATE-BINDING PROTEIN PSTS"/>
    <property type="match status" value="1"/>
</dbReference>
<evidence type="ECO:0000256" key="4">
    <source>
        <dbReference type="RuleBase" id="RU367119"/>
    </source>
</evidence>
<evidence type="ECO:0000313" key="7">
    <source>
        <dbReference type="Proteomes" id="UP000595917"/>
    </source>
</evidence>
<sequence length="276" mass="28929">MKKNLILTGILLGTVLTASLFAEGNKETGQGTAQPYTIEVSGSTSVTPLMELFAEEYAKSHSSITVNINGTGSSDGITAANQGTSELGMSSRTLKPEEKGYGLTELIIALDGIAVIVNPSNPVANLSIEQIRDIYAGNITDWSQAGGRAGKIAVVSREPGSGTRGAFEEIIAFKDSLVLGATEFDGTGAIKAEVSRNPNAIGYISLGSADNSIKTVPVENIAASTANVINGTYKISRPFIILYREAKTSSSAKQFMDWMMSPQGQAIAGTSWIAVK</sequence>
<reference evidence="6" key="1">
    <citation type="submission" date="2021-01" db="EMBL/GenBank/DDBJ databases">
        <title>Description of Breznakiella homolactica.</title>
        <authorList>
            <person name="Song Y."/>
            <person name="Brune A."/>
        </authorList>
    </citation>
    <scope>NUCLEOTIDE SEQUENCE</scope>
    <source>
        <strain evidence="6">RmG30</strain>
    </source>
</reference>
<dbReference type="KEGG" id="bhc:JFL75_13145"/>
<protein>
    <recommendedName>
        <fullName evidence="4">Phosphate-binding protein</fullName>
    </recommendedName>
</protein>
<feature type="chain" id="PRO_5031587432" description="Phosphate-binding protein" evidence="4">
    <location>
        <begin position="23"/>
        <end position="276"/>
    </location>
</feature>
<evidence type="ECO:0000256" key="3">
    <source>
        <dbReference type="ARBA" id="ARBA00022729"/>
    </source>
</evidence>
<evidence type="ECO:0000259" key="5">
    <source>
        <dbReference type="Pfam" id="PF12849"/>
    </source>
</evidence>
<dbReference type="GO" id="GO:0006817">
    <property type="term" value="P:phosphate ion transport"/>
    <property type="evidence" value="ECO:0007669"/>
    <property type="project" value="UniProtKB-UniRule"/>
</dbReference>
<dbReference type="InterPro" id="IPR011862">
    <property type="entry name" value="Phos-bd"/>
</dbReference>
<comment type="function">
    <text evidence="4">Involved in the system for phosphate transport across the cytoplasmic membrane.</text>
</comment>
<gene>
    <name evidence="6" type="ORF">JFL75_13145</name>
</gene>
<comment type="similarity">
    <text evidence="1 4">Belongs to the PstS family.</text>
</comment>
<evidence type="ECO:0000256" key="2">
    <source>
        <dbReference type="ARBA" id="ARBA00022448"/>
    </source>
</evidence>